<keyword evidence="2" id="KW-1133">Transmembrane helix</keyword>
<proteinExistence type="predicted"/>
<dbReference type="EMBL" id="JBHSBC010000005">
    <property type="protein sequence ID" value="MFC3980033.1"/>
    <property type="molecule type" value="Genomic_DNA"/>
</dbReference>
<feature type="transmembrane region" description="Helical" evidence="2">
    <location>
        <begin position="46"/>
        <end position="68"/>
    </location>
</feature>
<protein>
    <recommendedName>
        <fullName evidence="5">Transmembrane protein</fullName>
    </recommendedName>
</protein>
<keyword evidence="2" id="KW-0472">Membrane</keyword>
<accession>A0ABV8EY86</accession>
<feature type="region of interest" description="Disordered" evidence="1">
    <location>
        <begin position="99"/>
        <end position="143"/>
    </location>
</feature>
<keyword evidence="2" id="KW-0812">Transmembrane</keyword>
<reference evidence="4" key="1">
    <citation type="journal article" date="2019" name="Int. J. Syst. Evol. Microbiol.">
        <title>The Global Catalogue of Microorganisms (GCM) 10K type strain sequencing project: providing services to taxonomists for standard genome sequencing and annotation.</title>
        <authorList>
            <consortium name="The Broad Institute Genomics Platform"/>
            <consortium name="The Broad Institute Genome Sequencing Center for Infectious Disease"/>
            <person name="Wu L."/>
            <person name="Ma J."/>
        </authorList>
    </citation>
    <scope>NUCLEOTIDE SEQUENCE [LARGE SCALE GENOMIC DNA]</scope>
    <source>
        <strain evidence="4">TBRC 7912</strain>
    </source>
</reference>
<feature type="transmembrane region" description="Helical" evidence="2">
    <location>
        <begin position="166"/>
        <end position="191"/>
    </location>
</feature>
<gene>
    <name evidence="3" type="ORF">ACFOYY_07870</name>
</gene>
<evidence type="ECO:0000313" key="4">
    <source>
        <dbReference type="Proteomes" id="UP001595698"/>
    </source>
</evidence>
<evidence type="ECO:0008006" key="5">
    <source>
        <dbReference type="Google" id="ProtNLM"/>
    </source>
</evidence>
<name>A0ABV8EY86_9ACTN</name>
<feature type="transmembrane region" description="Helical" evidence="2">
    <location>
        <begin position="74"/>
        <end position="92"/>
    </location>
</feature>
<sequence>MGRLHGRPSETLSVIARSLRTMSGRRSSQQEGPDSFEGCGVKKERVYIGLSLFGVAGICALAGWLWWLDLFGKLVLWFGAASFTWKGFQALLGKTGSPQAQVTAQPAPPTLPDSALRAPTNAPSPPGNPSPLSASPDGLSERTDHGEVWAAVKSTTSDTVRGMRRFWVVIALLLLVPMTLGLAIGGIVTLFSGDVPTAGLMCAAAGFLVWYCCGPLRRFWKTGEIEVTE</sequence>
<evidence type="ECO:0000256" key="1">
    <source>
        <dbReference type="SAM" id="MobiDB-lite"/>
    </source>
</evidence>
<organism evidence="3 4">
    <name type="scientific">Streptosporangium jomthongense</name>
    <dbReference type="NCBI Taxonomy" id="1193683"/>
    <lineage>
        <taxon>Bacteria</taxon>
        <taxon>Bacillati</taxon>
        <taxon>Actinomycetota</taxon>
        <taxon>Actinomycetes</taxon>
        <taxon>Streptosporangiales</taxon>
        <taxon>Streptosporangiaceae</taxon>
        <taxon>Streptosporangium</taxon>
    </lineage>
</organism>
<evidence type="ECO:0000256" key="2">
    <source>
        <dbReference type="SAM" id="Phobius"/>
    </source>
</evidence>
<keyword evidence="4" id="KW-1185">Reference proteome</keyword>
<dbReference type="RefSeq" id="WP_386188941.1">
    <property type="nucleotide sequence ID" value="NZ_JBHSBC010000005.1"/>
</dbReference>
<comment type="caution">
    <text evidence="3">The sequence shown here is derived from an EMBL/GenBank/DDBJ whole genome shotgun (WGS) entry which is preliminary data.</text>
</comment>
<evidence type="ECO:0000313" key="3">
    <source>
        <dbReference type="EMBL" id="MFC3980033.1"/>
    </source>
</evidence>
<dbReference type="Proteomes" id="UP001595698">
    <property type="component" value="Unassembled WGS sequence"/>
</dbReference>
<feature type="transmembrane region" description="Helical" evidence="2">
    <location>
        <begin position="197"/>
        <end position="213"/>
    </location>
</feature>